<gene>
    <name evidence="2" type="ORF">FC69_GL001809</name>
</gene>
<dbReference type="EMBL" id="AZEX01000054">
    <property type="protein sequence ID" value="KRL59183.1"/>
    <property type="molecule type" value="Genomic_DNA"/>
</dbReference>
<evidence type="ECO:0000313" key="3">
    <source>
        <dbReference type="Proteomes" id="UP000051264"/>
    </source>
</evidence>
<evidence type="ECO:0000313" key="2">
    <source>
        <dbReference type="EMBL" id="KRL59183.1"/>
    </source>
</evidence>
<protein>
    <recommendedName>
        <fullName evidence="1">Mor transcription activator domain-containing protein</fullName>
    </recommendedName>
</protein>
<sequence>MKVERENLQDVYSQLFDLIGEEAMLKVYSAYRGQQLTLPMRMYAGDKVAKSVQKQFNGHNSAALMHKYDYSQRWINKAISQIDDVENQ</sequence>
<dbReference type="Pfam" id="PF08765">
    <property type="entry name" value="Mor"/>
    <property type="match status" value="1"/>
</dbReference>
<dbReference type="STRING" id="1423747.FC69_GL001809"/>
<dbReference type="Proteomes" id="UP000051264">
    <property type="component" value="Unassembled WGS sequence"/>
</dbReference>
<proteinExistence type="predicted"/>
<feature type="domain" description="Mor transcription activator" evidence="1">
    <location>
        <begin position="6"/>
        <end position="84"/>
    </location>
</feature>
<evidence type="ECO:0000259" key="1">
    <source>
        <dbReference type="Pfam" id="PF08765"/>
    </source>
</evidence>
<dbReference type="InterPro" id="IPR009057">
    <property type="entry name" value="Homeodomain-like_sf"/>
</dbReference>
<accession>A0A0R1RPL8</accession>
<organism evidence="2 3">
    <name type="scientific">Latilactobacillus fuchuensis DSM 14340 = JCM 11249</name>
    <dbReference type="NCBI Taxonomy" id="1423747"/>
    <lineage>
        <taxon>Bacteria</taxon>
        <taxon>Bacillati</taxon>
        <taxon>Bacillota</taxon>
        <taxon>Bacilli</taxon>
        <taxon>Lactobacillales</taxon>
        <taxon>Lactobacillaceae</taxon>
        <taxon>Latilactobacillus</taxon>
    </lineage>
</organism>
<comment type="caution">
    <text evidence="2">The sequence shown here is derived from an EMBL/GenBank/DDBJ whole genome shotgun (WGS) entry which is preliminary data.</text>
</comment>
<reference evidence="2 3" key="1">
    <citation type="journal article" date="2015" name="Genome Announc.">
        <title>Expanding the biotechnology potential of lactobacilli through comparative genomics of 213 strains and associated genera.</title>
        <authorList>
            <person name="Sun Z."/>
            <person name="Harris H.M."/>
            <person name="McCann A."/>
            <person name="Guo C."/>
            <person name="Argimon S."/>
            <person name="Zhang W."/>
            <person name="Yang X."/>
            <person name="Jeffery I.B."/>
            <person name="Cooney J.C."/>
            <person name="Kagawa T.F."/>
            <person name="Liu W."/>
            <person name="Song Y."/>
            <person name="Salvetti E."/>
            <person name="Wrobel A."/>
            <person name="Rasinkangas P."/>
            <person name="Parkhill J."/>
            <person name="Rea M.C."/>
            <person name="O'Sullivan O."/>
            <person name="Ritari J."/>
            <person name="Douillard F.P."/>
            <person name="Paul Ross R."/>
            <person name="Yang R."/>
            <person name="Briner A.E."/>
            <person name="Felis G.E."/>
            <person name="de Vos W.M."/>
            <person name="Barrangou R."/>
            <person name="Klaenhammer T.R."/>
            <person name="Caufield P.W."/>
            <person name="Cui Y."/>
            <person name="Zhang H."/>
            <person name="O'Toole P.W."/>
        </authorList>
    </citation>
    <scope>NUCLEOTIDE SEQUENCE [LARGE SCALE GENOMIC DNA]</scope>
    <source>
        <strain evidence="2 3">DSM 14340</strain>
    </source>
</reference>
<name>A0A0R1RPL8_9LACO</name>
<dbReference type="RefSeq" id="WP_025082833.1">
    <property type="nucleotide sequence ID" value="NZ_AZEX01000054.1"/>
</dbReference>
<dbReference type="PATRIC" id="fig|1423747.3.peg.1838"/>
<dbReference type="SUPFAM" id="SSF46689">
    <property type="entry name" value="Homeodomain-like"/>
    <property type="match status" value="1"/>
</dbReference>
<dbReference type="eggNOG" id="COG5566">
    <property type="taxonomic scope" value="Bacteria"/>
</dbReference>
<dbReference type="OrthoDB" id="2200281at2"/>
<dbReference type="Gene3D" id="1.10.10.60">
    <property type="entry name" value="Homeodomain-like"/>
    <property type="match status" value="1"/>
</dbReference>
<dbReference type="AlphaFoldDB" id="A0A0R1RPL8"/>
<dbReference type="InterPro" id="IPR014875">
    <property type="entry name" value="Mor_transcription_activator"/>
</dbReference>